<reference evidence="3" key="1">
    <citation type="journal article" date="2014" name="Int. J. Syst. Evol. Microbiol.">
        <title>Complete genome sequence of Corynebacterium casei LMG S-19264T (=DSM 44701T), isolated from a smear-ripened cheese.</title>
        <authorList>
            <consortium name="US DOE Joint Genome Institute (JGI-PGF)"/>
            <person name="Walter F."/>
            <person name="Albersmeier A."/>
            <person name="Kalinowski J."/>
            <person name="Ruckert C."/>
        </authorList>
    </citation>
    <scope>NUCLEOTIDE SEQUENCE</scope>
    <source>
        <strain evidence="3">JCM 4633</strain>
    </source>
</reference>
<protein>
    <submittedName>
        <fullName evidence="3">ABC transporter</fullName>
    </submittedName>
</protein>
<proteinExistence type="predicted"/>
<dbReference type="AlphaFoldDB" id="A0A918WI68"/>
<feature type="transmembrane region" description="Helical" evidence="2">
    <location>
        <begin position="83"/>
        <end position="104"/>
    </location>
</feature>
<feature type="transmembrane region" description="Helical" evidence="2">
    <location>
        <begin position="204"/>
        <end position="227"/>
    </location>
</feature>
<feature type="compositionally biased region" description="Low complexity" evidence="1">
    <location>
        <begin position="24"/>
        <end position="46"/>
    </location>
</feature>
<organism evidence="3 4">
    <name type="scientific">Streptomyces cinnamoneus</name>
    <name type="common">Streptoverticillium cinnamoneum</name>
    <dbReference type="NCBI Taxonomy" id="53446"/>
    <lineage>
        <taxon>Bacteria</taxon>
        <taxon>Bacillati</taxon>
        <taxon>Actinomycetota</taxon>
        <taxon>Actinomycetes</taxon>
        <taxon>Kitasatosporales</taxon>
        <taxon>Streptomycetaceae</taxon>
        <taxon>Streptomyces</taxon>
        <taxon>Streptomyces cinnamoneus group</taxon>
    </lineage>
</organism>
<feature type="transmembrane region" description="Helical" evidence="2">
    <location>
        <begin position="234"/>
        <end position="255"/>
    </location>
</feature>
<sequence>MTTPQHPAPPQHAPQQAPQPPAGAPAYAHHAHQAQQAPGPQAGYWPGQAPGGGYVSPIPIRRATLADALLSEWTKIRSVRSTVWTLGVMVLLFVGIGLLVAVGFDSTGDSMQNGSPLFVGFFGLLLGILCVITLGVLTISSEYGTGLIRTTLTACPNRGRVLTAKAVVFFLLTFTIMLLCTVLVSMAAWTLLEDQSSVDPSADVWLRATVGVSLYTATLGLVALGVGTLLRHSAGAITVMLGVVLLPLVLAMFMATDALSDIRQAFFEYSIPNQLAAFYATSADPVSGPGGWTPLWIMAGVAAAVLGGAYASLVKRDA</sequence>
<name>A0A918WI68_STRCJ</name>
<feature type="transmembrane region" description="Helical" evidence="2">
    <location>
        <begin position="116"/>
        <end position="139"/>
    </location>
</feature>
<evidence type="ECO:0000313" key="4">
    <source>
        <dbReference type="Proteomes" id="UP000646244"/>
    </source>
</evidence>
<gene>
    <name evidence="3" type="ORF">GCM10010507_25200</name>
</gene>
<dbReference type="Proteomes" id="UP000646244">
    <property type="component" value="Unassembled WGS sequence"/>
</dbReference>
<keyword evidence="2" id="KW-0472">Membrane</keyword>
<evidence type="ECO:0000256" key="1">
    <source>
        <dbReference type="SAM" id="MobiDB-lite"/>
    </source>
</evidence>
<feature type="transmembrane region" description="Helical" evidence="2">
    <location>
        <begin position="295"/>
        <end position="314"/>
    </location>
</feature>
<evidence type="ECO:0000256" key="2">
    <source>
        <dbReference type="SAM" id="Phobius"/>
    </source>
</evidence>
<evidence type="ECO:0000313" key="3">
    <source>
        <dbReference type="EMBL" id="GHC48606.1"/>
    </source>
</evidence>
<dbReference type="EMBL" id="BMVB01000007">
    <property type="protein sequence ID" value="GHC48606.1"/>
    <property type="molecule type" value="Genomic_DNA"/>
</dbReference>
<feature type="transmembrane region" description="Helical" evidence="2">
    <location>
        <begin position="167"/>
        <end position="192"/>
    </location>
</feature>
<reference evidence="3" key="2">
    <citation type="submission" date="2020-09" db="EMBL/GenBank/DDBJ databases">
        <authorList>
            <person name="Sun Q."/>
            <person name="Ohkuma M."/>
        </authorList>
    </citation>
    <scope>NUCLEOTIDE SEQUENCE</scope>
    <source>
        <strain evidence="3">JCM 4633</strain>
    </source>
</reference>
<keyword evidence="2" id="KW-0812">Transmembrane</keyword>
<dbReference type="RefSeq" id="WP_190109825.1">
    <property type="nucleotide sequence ID" value="NZ_BMVB01000007.1"/>
</dbReference>
<comment type="caution">
    <text evidence="3">The sequence shown here is derived from an EMBL/GenBank/DDBJ whole genome shotgun (WGS) entry which is preliminary data.</text>
</comment>
<feature type="region of interest" description="Disordered" evidence="1">
    <location>
        <begin position="1"/>
        <end position="46"/>
    </location>
</feature>
<feature type="compositionally biased region" description="Pro residues" evidence="1">
    <location>
        <begin position="1"/>
        <end position="23"/>
    </location>
</feature>
<keyword evidence="2" id="KW-1133">Transmembrane helix</keyword>
<accession>A0A918WI68</accession>